<organism evidence="1 2">
    <name type="scientific">Pedobacter helvus</name>
    <dbReference type="NCBI Taxonomy" id="2563444"/>
    <lineage>
        <taxon>Bacteria</taxon>
        <taxon>Pseudomonadati</taxon>
        <taxon>Bacteroidota</taxon>
        <taxon>Sphingobacteriia</taxon>
        <taxon>Sphingobacteriales</taxon>
        <taxon>Sphingobacteriaceae</taxon>
        <taxon>Pedobacter</taxon>
    </lineage>
</organism>
<proteinExistence type="predicted"/>
<evidence type="ECO:0000313" key="2">
    <source>
        <dbReference type="Proteomes" id="UP001517367"/>
    </source>
</evidence>
<reference evidence="1 2" key="1">
    <citation type="submission" date="2024-12" db="EMBL/GenBank/DDBJ databases">
        <authorList>
            <person name="Hu S."/>
        </authorList>
    </citation>
    <scope>NUCLEOTIDE SEQUENCE [LARGE SCALE GENOMIC DNA]</scope>
    <source>
        <strain evidence="1 2">P-25</strain>
    </source>
</reference>
<evidence type="ECO:0000313" key="1">
    <source>
        <dbReference type="EMBL" id="MFN0290661.1"/>
    </source>
</evidence>
<gene>
    <name evidence="1" type="ORF">E5L68_004630</name>
</gene>
<dbReference type="Proteomes" id="UP001517367">
    <property type="component" value="Unassembled WGS sequence"/>
</dbReference>
<dbReference type="RefSeq" id="WP_138729881.1">
    <property type="nucleotide sequence ID" value="NZ_SRMP02000004.1"/>
</dbReference>
<dbReference type="EMBL" id="SRMP02000004">
    <property type="protein sequence ID" value="MFN0290661.1"/>
    <property type="molecule type" value="Genomic_DNA"/>
</dbReference>
<sequence>MSSHHIVKEKQEPALYIHELGNFSEEYLGQLLEWSPTLIVLANEYEKVVSLGLKVDIIVGNLEAGIALQENTRIIPQAKNGIEDAMEFLVKEKYPAVNVISKINSFDDLTCYLPDINLVLFTETSKHFAIKSGFSIWKPAGSIFLIDIIAYFEADNLMQQEEEGKFLVVEDGLVAFRFQAPYLFIGELL</sequence>
<comment type="caution">
    <text evidence="1">The sequence shown here is derived from an EMBL/GenBank/DDBJ whole genome shotgun (WGS) entry which is preliminary data.</text>
</comment>
<accession>A0ABW9JFA3</accession>
<name>A0ABW9JFA3_9SPHI</name>
<protein>
    <submittedName>
        <fullName evidence="1">Thiamine pyrophosphokinase</fullName>
    </submittedName>
</protein>
<keyword evidence="2" id="KW-1185">Reference proteome</keyword>